<dbReference type="GO" id="GO:0045454">
    <property type="term" value="P:cell redox homeostasis"/>
    <property type="evidence" value="ECO:0007669"/>
    <property type="project" value="TreeGrafter"/>
</dbReference>
<dbReference type="EMBL" id="CR543861">
    <property type="protein sequence ID" value="CAG69738.1"/>
    <property type="molecule type" value="Genomic_DNA"/>
</dbReference>
<dbReference type="PIRSF" id="PIRSF000077">
    <property type="entry name" value="Thioredoxin"/>
    <property type="match status" value="1"/>
</dbReference>
<evidence type="ECO:0000259" key="10">
    <source>
        <dbReference type="PROSITE" id="PS51352"/>
    </source>
</evidence>
<dbReference type="InterPro" id="IPR036249">
    <property type="entry name" value="Thioredoxin-like_sf"/>
</dbReference>
<evidence type="ECO:0000256" key="8">
    <source>
        <dbReference type="PIRSR" id="PIRSR000077-1"/>
    </source>
</evidence>
<dbReference type="SUPFAM" id="SSF52833">
    <property type="entry name" value="Thioredoxin-like"/>
    <property type="match status" value="1"/>
</dbReference>
<accession>Q6F877</accession>
<dbReference type="InterPro" id="IPR013766">
    <property type="entry name" value="Thioredoxin_domain"/>
</dbReference>
<dbReference type="HOGENOM" id="CLU_090389_10_2_6"/>
<keyword evidence="5 9" id="KW-0676">Redox-active center</keyword>
<dbReference type="eggNOG" id="COG3118">
    <property type="taxonomic scope" value="Bacteria"/>
</dbReference>
<dbReference type="PANTHER" id="PTHR45663:SF11">
    <property type="entry name" value="GEO12009P1"/>
    <property type="match status" value="1"/>
</dbReference>
<dbReference type="Proteomes" id="UP000000430">
    <property type="component" value="Chromosome"/>
</dbReference>
<evidence type="ECO:0000256" key="4">
    <source>
        <dbReference type="ARBA" id="ARBA00023157"/>
    </source>
</evidence>
<evidence type="ECO:0000256" key="3">
    <source>
        <dbReference type="ARBA" id="ARBA00022982"/>
    </source>
</evidence>
<sequence>MEQTMSANIVNTTDANFQADVLDAETPVLVDFWAGWCAPCKAIAPVLEDLSREYEGKVKIVKVDVTACEDTAVKYNIRNIPALLLFKDGKVVAQQVGAAPRSKLAAFIDENV</sequence>
<feature type="site" description="Contributes to redox potential value" evidence="8">
    <location>
        <position position="38"/>
    </location>
</feature>
<feature type="domain" description="Thioredoxin" evidence="10">
    <location>
        <begin position="1"/>
        <end position="112"/>
    </location>
</feature>
<proteinExistence type="inferred from homology"/>
<dbReference type="KEGG" id="aci:ACIAD3037"/>
<keyword evidence="4 9" id="KW-1015">Disulfide bond</keyword>
<name>Q6F877_ACIAD</name>
<dbReference type="PROSITE" id="PS51352">
    <property type="entry name" value="THIOREDOXIN_2"/>
    <property type="match status" value="1"/>
</dbReference>
<dbReference type="PRINTS" id="PR00421">
    <property type="entry name" value="THIOREDOXIN"/>
</dbReference>
<evidence type="ECO:0000256" key="9">
    <source>
        <dbReference type="PIRSR" id="PIRSR000077-4"/>
    </source>
</evidence>
<gene>
    <name evidence="11" type="primary">trxA</name>
    <name evidence="11" type="ordered locus">ACIAD3037</name>
</gene>
<dbReference type="STRING" id="202950.GCA_001485005_02698"/>
<evidence type="ECO:0000256" key="5">
    <source>
        <dbReference type="ARBA" id="ARBA00023284"/>
    </source>
</evidence>
<evidence type="ECO:0000256" key="2">
    <source>
        <dbReference type="ARBA" id="ARBA00022448"/>
    </source>
</evidence>
<dbReference type="InterPro" id="IPR005746">
    <property type="entry name" value="Thioredoxin"/>
</dbReference>
<dbReference type="GO" id="GO:0005829">
    <property type="term" value="C:cytosol"/>
    <property type="evidence" value="ECO:0007669"/>
    <property type="project" value="TreeGrafter"/>
</dbReference>
<dbReference type="Pfam" id="PF00085">
    <property type="entry name" value="Thioredoxin"/>
    <property type="match status" value="1"/>
</dbReference>
<dbReference type="GO" id="GO:0015035">
    <property type="term" value="F:protein-disulfide reductase activity"/>
    <property type="evidence" value="ECO:0007669"/>
    <property type="project" value="UniProtKB-UniRule"/>
</dbReference>
<dbReference type="Gene3D" id="3.40.30.10">
    <property type="entry name" value="Glutaredoxin"/>
    <property type="match status" value="1"/>
</dbReference>
<dbReference type="InterPro" id="IPR017937">
    <property type="entry name" value="Thioredoxin_CS"/>
</dbReference>
<dbReference type="PANTHER" id="PTHR45663">
    <property type="entry name" value="GEO12009P1"/>
    <property type="match status" value="1"/>
</dbReference>
<keyword evidence="2" id="KW-0813">Transport</keyword>
<dbReference type="NCBIfam" id="TIGR01068">
    <property type="entry name" value="thioredoxin"/>
    <property type="match status" value="1"/>
</dbReference>
<evidence type="ECO:0000256" key="6">
    <source>
        <dbReference type="NCBIfam" id="TIGR01068"/>
    </source>
</evidence>
<evidence type="ECO:0000313" key="11">
    <source>
        <dbReference type="EMBL" id="CAG69738.1"/>
    </source>
</evidence>
<evidence type="ECO:0000256" key="7">
    <source>
        <dbReference type="PIRNR" id="PIRNR000077"/>
    </source>
</evidence>
<reference evidence="11 12" key="1">
    <citation type="journal article" date="2004" name="Nucleic Acids Res.">
        <title>Unique features revealed by the genome sequence of Acinetobacter sp. ADP1, a versatile and naturally transformation competent bacterium.</title>
        <authorList>
            <person name="Barbe V."/>
            <person name="Vallenet D."/>
            <person name="Fonknechten N."/>
            <person name="Kreimeyer A."/>
            <person name="Oztas S."/>
            <person name="Labarre L."/>
            <person name="Cruveiller S."/>
            <person name="Robert C."/>
            <person name="Duprat S."/>
            <person name="Wincker P."/>
            <person name="Ornston L.N."/>
            <person name="Weissenbach J."/>
            <person name="Marliere P."/>
            <person name="Cohen G.N."/>
            <person name="Medigue C."/>
        </authorList>
    </citation>
    <scope>NUCLEOTIDE SEQUENCE [LARGE SCALE GENOMIC DNA]</scope>
    <source>
        <strain evidence="12">ATCC 33305 / BD413 / ADP1</strain>
    </source>
</reference>
<dbReference type="PROSITE" id="PS00194">
    <property type="entry name" value="THIOREDOXIN_1"/>
    <property type="match status" value="1"/>
</dbReference>
<feature type="active site" description="Nucleophile" evidence="8">
    <location>
        <position position="37"/>
    </location>
</feature>
<protein>
    <recommendedName>
        <fullName evidence="6 7">Thioredoxin</fullName>
    </recommendedName>
</protein>
<evidence type="ECO:0000313" key="12">
    <source>
        <dbReference type="Proteomes" id="UP000000430"/>
    </source>
</evidence>
<keyword evidence="3" id="KW-0249">Electron transport</keyword>
<feature type="site" description="Contributes to redox potential value" evidence="8">
    <location>
        <position position="39"/>
    </location>
</feature>
<feature type="site" description="Deprotonates C-terminal active site Cys" evidence="8">
    <location>
        <position position="31"/>
    </location>
</feature>
<dbReference type="AlphaFoldDB" id="Q6F877"/>
<feature type="disulfide bond" description="Redox-active" evidence="9">
    <location>
        <begin position="37"/>
        <end position="40"/>
    </location>
</feature>
<comment type="similarity">
    <text evidence="1 7">Belongs to the thioredoxin family.</text>
</comment>
<dbReference type="FunFam" id="3.40.30.10:FF:000001">
    <property type="entry name" value="Thioredoxin"/>
    <property type="match status" value="1"/>
</dbReference>
<evidence type="ECO:0000256" key="1">
    <source>
        <dbReference type="ARBA" id="ARBA00008987"/>
    </source>
</evidence>
<dbReference type="CDD" id="cd02947">
    <property type="entry name" value="TRX_family"/>
    <property type="match status" value="1"/>
</dbReference>
<feature type="active site" description="Nucleophile" evidence="8">
    <location>
        <position position="40"/>
    </location>
</feature>
<organism evidence="11 12">
    <name type="scientific">Acinetobacter baylyi (strain ATCC 33305 / BD413 / ADP1)</name>
    <dbReference type="NCBI Taxonomy" id="62977"/>
    <lineage>
        <taxon>Bacteria</taxon>
        <taxon>Pseudomonadati</taxon>
        <taxon>Pseudomonadota</taxon>
        <taxon>Gammaproteobacteria</taxon>
        <taxon>Moraxellales</taxon>
        <taxon>Moraxellaceae</taxon>
        <taxon>Acinetobacter</taxon>
    </lineage>
</organism>